<name>A0A645G582_9ZZZZ</name>
<gene>
    <name evidence="1" type="ORF">SDC9_168665</name>
</gene>
<evidence type="ECO:0000313" key="1">
    <source>
        <dbReference type="EMBL" id="MPN21286.1"/>
    </source>
</evidence>
<comment type="caution">
    <text evidence="1">The sequence shown here is derived from an EMBL/GenBank/DDBJ whole genome shotgun (WGS) entry which is preliminary data.</text>
</comment>
<accession>A0A645G582</accession>
<dbReference type="EMBL" id="VSSQ01069247">
    <property type="protein sequence ID" value="MPN21286.1"/>
    <property type="molecule type" value="Genomic_DNA"/>
</dbReference>
<organism evidence="1">
    <name type="scientific">bioreactor metagenome</name>
    <dbReference type="NCBI Taxonomy" id="1076179"/>
    <lineage>
        <taxon>unclassified sequences</taxon>
        <taxon>metagenomes</taxon>
        <taxon>ecological metagenomes</taxon>
    </lineage>
</organism>
<proteinExistence type="predicted"/>
<protein>
    <submittedName>
        <fullName evidence="1">Uncharacterized protein</fullName>
    </submittedName>
</protein>
<reference evidence="1" key="1">
    <citation type="submission" date="2019-08" db="EMBL/GenBank/DDBJ databases">
        <authorList>
            <person name="Kucharzyk K."/>
            <person name="Murdoch R.W."/>
            <person name="Higgins S."/>
            <person name="Loffler F."/>
        </authorList>
    </citation>
    <scope>NUCLEOTIDE SEQUENCE</scope>
</reference>
<sequence>MNFNDSDFFAFSVEIVNSFFCGLAGRPHKNYNTLGIRSTIIVERMILSSCNFGDLIHIFFDDIRKICVETVCCFFCLEVYIRVLSSTFLVGVLRIQSTIFKSFYCIPINKFCQIIIIHQLDFLNFVRSSETIEEVDERNT</sequence>
<dbReference type="AlphaFoldDB" id="A0A645G582"/>